<dbReference type="InterPro" id="IPR039641">
    <property type="entry name" value="LCR"/>
</dbReference>
<keyword evidence="3 9" id="KW-0964">Secreted</keyword>
<sequence length="127" mass="13965">MAKHFSFYAPLLFLVTSSALIVMVASGQCKFRNGDCTANCNYRCASTVSGSQGLCGPDIGGVQKCWCYFECEVKTCKENFIMSENCEEHKCTLACINKHPGKSAEGKCRSVPPNLLTIFCQCTYFCP</sequence>
<accession>A0A445DHZ0</accession>
<evidence type="ECO:0000256" key="5">
    <source>
        <dbReference type="ARBA" id="ARBA00022577"/>
    </source>
</evidence>
<keyword evidence="11" id="KW-1185">Reference proteome</keyword>
<evidence type="ECO:0000256" key="1">
    <source>
        <dbReference type="ARBA" id="ARBA00004613"/>
    </source>
</evidence>
<gene>
    <name evidence="10" type="ORF">Ahy_A04g020547</name>
</gene>
<keyword evidence="6 9" id="KW-0732">Signal</keyword>
<comment type="similarity">
    <text evidence="2 9">Belongs to the DEFL family.</text>
</comment>
<comment type="subcellular location">
    <subcellularLocation>
        <location evidence="1 9">Secreted</location>
    </subcellularLocation>
</comment>
<evidence type="ECO:0000256" key="7">
    <source>
        <dbReference type="ARBA" id="ARBA00022821"/>
    </source>
</evidence>
<dbReference type="InterPro" id="IPR010851">
    <property type="entry name" value="DEFL"/>
</dbReference>
<evidence type="ECO:0000256" key="4">
    <source>
        <dbReference type="ARBA" id="ARBA00022529"/>
    </source>
</evidence>
<keyword evidence="5 9" id="KW-0295">Fungicide</keyword>
<evidence type="ECO:0000256" key="3">
    <source>
        <dbReference type="ARBA" id="ARBA00022525"/>
    </source>
</evidence>
<dbReference type="PANTHER" id="PTHR36788:SF2">
    <property type="entry name" value="DEFENSIN-LIKE PROTEIN 183"/>
    <property type="match status" value="1"/>
</dbReference>
<dbReference type="GO" id="GO:0005576">
    <property type="term" value="C:extracellular region"/>
    <property type="evidence" value="ECO:0007669"/>
    <property type="project" value="UniProtKB-SubCell"/>
</dbReference>
<evidence type="ECO:0000256" key="6">
    <source>
        <dbReference type="ARBA" id="ARBA00022729"/>
    </source>
</evidence>
<dbReference type="PANTHER" id="PTHR36788">
    <property type="entry name" value="DEFENSIN-LIKE PROTEIN 183"/>
    <property type="match status" value="1"/>
</dbReference>
<evidence type="ECO:0000313" key="10">
    <source>
        <dbReference type="EMBL" id="RYR62794.1"/>
    </source>
</evidence>
<protein>
    <recommendedName>
        <fullName evidence="9">Defensin-like protein</fullName>
    </recommendedName>
</protein>
<evidence type="ECO:0000256" key="8">
    <source>
        <dbReference type="ARBA" id="ARBA00023157"/>
    </source>
</evidence>
<dbReference type="EMBL" id="SDMP01000004">
    <property type="protein sequence ID" value="RYR62794.1"/>
    <property type="molecule type" value="Genomic_DNA"/>
</dbReference>
<dbReference type="Gramene" id="arahy.Tifrunner.gnm2.ann2.Ah04g148400.1">
    <property type="protein sequence ID" value="arahy.Tifrunner.gnm2.ann2.Ah04g148400.1-CDS"/>
    <property type="gene ID" value="arahy.Tifrunner.gnm2.ann2.Ah04g148400"/>
</dbReference>
<name>A0A445DHZ0_ARAHY</name>
<keyword evidence="7 9" id="KW-0611">Plant defense</keyword>
<evidence type="ECO:0000313" key="11">
    <source>
        <dbReference type="Proteomes" id="UP000289738"/>
    </source>
</evidence>
<reference evidence="10 11" key="1">
    <citation type="submission" date="2019-01" db="EMBL/GenBank/DDBJ databases">
        <title>Sequencing of cultivated peanut Arachis hypogaea provides insights into genome evolution and oil improvement.</title>
        <authorList>
            <person name="Chen X."/>
        </authorList>
    </citation>
    <scope>NUCLEOTIDE SEQUENCE [LARGE SCALE GENOMIC DNA]</scope>
    <source>
        <strain evidence="11">cv. Fuhuasheng</strain>
        <tissue evidence="10">Leaves</tissue>
    </source>
</reference>
<feature type="chain" id="PRO_5036517359" description="Defensin-like protein" evidence="9">
    <location>
        <begin position="28"/>
        <end position="127"/>
    </location>
</feature>
<dbReference type="Pfam" id="PF07333">
    <property type="entry name" value="SLR1-BP"/>
    <property type="match status" value="1"/>
</dbReference>
<feature type="signal peptide" evidence="9">
    <location>
        <begin position="1"/>
        <end position="27"/>
    </location>
</feature>
<dbReference type="GO" id="GO:0050832">
    <property type="term" value="P:defense response to fungus"/>
    <property type="evidence" value="ECO:0007669"/>
    <property type="project" value="UniProtKB-UniRule"/>
</dbReference>
<dbReference type="Proteomes" id="UP000289738">
    <property type="component" value="Chromosome A04"/>
</dbReference>
<proteinExistence type="inferred from homology"/>
<keyword evidence="8" id="KW-1015">Disulfide bond</keyword>
<dbReference type="GO" id="GO:0031640">
    <property type="term" value="P:killing of cells of another organism"/>
    <property type="evidence" value="ECO:0007669"/>
    <property type="project" value="UniProtKB-UniRule"/>
</dbReference>
<evidence type="ECO:0000256" key="9">
    <source>
        <dbReference type="RuleBase" id="RU367109"/>
    </source>
</evidence>
<organism evidence="10 11">
    <name type="scientific">Arachis hypogaea</name>
    <name type="common">Peanut</name>
    <dbReference type="NCBI Taxonomy" id="3818"/>
    <lineage>
        <taxon>Eukaryota</taxon>
        <taxon>Viridiplantae</taxon>
        <taxon>Streptophyta</taxon>
        <taxon>Embryophyta</taxon>
        <taxon>Tracheophyta</taxon>
        <taxon>Spermatophyta</taxon>
        <taxon>Magnoliopsida</taxon>
        <taxon>eudicotyledons</taxon>
        <taxon>Gunneridae</taxon>
        <taxon>Pentapetalae</taxon>
        <taxon>rosids</taxon>
        <taxon>fabids</taxon>
        <taxon>Fabales</taxon>
        <taxon>Fabaceae</taxon>
        <taxon>Papilionoideae</taxon>
        <taxon>50 kb inversion clade</taxon>
        <taxon>dalbergioids sensu lato</taxon>
        <taxon>Dalbergieae</taxon>
        <taxon>Pterocarpus clade</taxon>
        <taxon>Arachis</taxon>
    </lineage>
</organism>
<keyword evidence="4 9" id="KW-0929">Antimicrobial</keyword>
<evidence type="ECO:0000256" key="2">
    <source>
        <dbReference type="ARBA" id="ARBA00006722"/>
    </source>
</evidence>
<comment type="caution">
    <text evidence="10">The sequence shown here is derived from an EMBL/GenBank/DDBJ whole genome shotgun (WGS) entry which is preliminary data.</text>
</comment>
<dbReference type="AlphaFoldDB" id="A0A445DHZ0"/>